<keyword evidence="2" id="KW-1185">Reference proteome</keyword>
<organism evidence="1 2">
    <name type="scientific">Thalassobacillus devorans</name>
    <dbReference type="NCBI Taxonomy" id="279813"/>
    <lineage>
        <taxon>Bacteria</taxon>
        <taxon>Bacillati</taxon>
        <taxon>Bacillota</taxon>
        <taxon>Bacilli</taxon>
        <taxon>Bacillales</taxon>
        <taxon>Bacillaceae</taxon>
        <taxon>Thalassobacillus</taxon>
    </lineage>
</organism>
<gene>
    <name evidence="1" type="ORF">GCM10007216_08700</name>
</gene>
<dbReference type="EMBL" id="BMCJ01000001">
    <property type="protein sequence ID" value="GGC80406.1"/>
    <property type="molecule type" value="Genomic_DNA"/>
</dbReference>
<proteinExistence type="predicted"/>
<evidence type="ECO:0000313" key="2">
    <source>
        <dbReference type="Proteomes" id="UP000619534"/>
    </source>
</evidence>
<comment type="caution">
    <text evidence="1">The sequence shown here is derived from an EMBL/GenBank/DDBJ whole genome shotgun (WGS) entry which is preliminary data.</text>
</comment>
<accession>A0ABQ1NPD9</accession>
<reference evidence="2" key="1">
    <citation type="journal article" date="2019" name="Int. J. Syst. Evol. Microbiol.">
        <title>The Global Catalogue of Microorganisms (GCM) 10K type strain sequencing project: providing services to taxonomists for standard genome sequencing and annotation.</title>
        <authorList>
            <consortium name="The Broad Institute Genomics Platform"/>
            <consortium name="The Broad Institute Genome Sequencing Center for Infectious Disease"/>
            <person name="Wu L."/>
            <person name="Ma J."/>
        </authorList>
    </citation>
    <scope>NUCLEOTIDE SEQUENCE [LARGE SCALE GENOMIC DNA]</scope>
    <source>
        <strain evidence="2">CCM 7282</strain>
    </source>
</reference>
<dbReference type="Proteomes" id="UP000619534">
    <property type="component" value="Unassembled WGS sequence"/>
</dbReference>
<name>A0ABQ1NPD9_9BACI</name>
<evidence type="ECO:0000313" key="1">
    <source>
        <dbReference type="EMBL" id="GGC80406.1"/>
    </source>
</evidence>
<sequence length="46" mass="5005">MIVKSLAKIAVVVKNVSDAVGIVINSCRFDYTDGKNIVASDRIHMI</sequence>
<protein>
    <submittedName>
        <fullName evidence="1">Uncharacterized protein</fullName>
    </submittedName>
</protein>